<protein>
    <submittedName>
        <fullName evidence="2">Uncharacterized protein</fullName>
    </submittedName>
</protein>
<name>A0A8J6B3Y3_9EUKA</name>
<feature type="compositionally biased region" description="Polar residues" evidence="1">
    <location>
        <begin position="382"/>
        <end position="411"/>
    </location>
</feature>
<evidence type="ECO:0000313" key="3">
    <source>
        <dbReference type="Proteomes" id="UP000717585"/>
    </source>
</evidence>
<evidence type="ECO:0000256" key="1">
    <source>
        <dbReference type="SAM" id="MobiDB-lite"/>
    </source>
</evidence>
<feature type="compositionally biased region" description="Low complexity" evidence="1">
    <location>
        <begin position="412"/>
        <end position="424"/>
    </location>
</feature>
<comment type="caution">
    <text evidence="2">The sequence shown here is derived from an EMBL/GenBank/DDBJ whole genome shotgun (WGS) entry which is preliminary data.</text>
</comment>
<feature type="region of interest" description="Disordered" evidence="1">
    <location>
        <begin position="382"/>
        <end position="445"/>
    </location>
</feature>
<reference evidence="2" key="1">
    <citation type="submission" date="2021-05" db="EMBL/GenBank/DDBJ databases">
        <title>A free-living protist that lacks canonical eukaryotic 1 DNA replication and segregation systems.</title>
        <authorList>
            <person name="Salas-Leiva D.E."/>
            <person name="Tromer E.C."/>
            <person name="Curtis B.A."/>
            <person name="Jerlstrom-Hultqvist J."/>
            <person name="Kolisko M."/>
            <person name="Yi Z."/>
            <person name="Salas-Leiva J.S."/>
            <person name="Gallot-Lavallee L."/>
            <person name="Kops G.J.P.L."/>
            <person name="Archibald J.M."/>
            <person name="Simpson A.G.B."/>
            <person name="Roger A.J."/>
        </authorList>
    </citation>
    <scope>NUCLEOTIDE SEQUENCE</scope>
    <source>
        <strain evidence="2">BICM</strain>
    </source>
</reference>
<keyword evidence="3" id="KW-1185">Reference proteome</keyword>
<proteinExistence type="predicted"/>
<accession>A0A8J6B3Y3</accession>
<dbReference type="Proteomes" id="UP000717585">
    <property type="component" value="Unassembled WGS sequence"/>
</dbReference>
<organism evidence="2 3">
    <name type="scientific">Carpediemonas membranifera</name>
    <dbReference type="NCBI Taxonomy" id="201153"/>
    <lineage>
        <taxon>Eukaryota</taxon>
        <taxon>Metamonada</taxon>
        <taxon>Carpediemonas-like organisms</taxon>
        <taxon>Carpediemonas</taxon>
    </lineage>
</organism>
<feature type="compositionally biased region" description="Polar residues" evidence="1">
    <location>
        <begin position="425"/>
        <end position="437"/>
    </location>
</feature>
<evidence type="ECO:0000313" key="2">
    <source>
        <dbReference type="EMBL" id="KAG9389532.1"/>
    </source>
</evidence>
<dbReference type="EMBL" id="JAHDYR010000069">
    <property type="protein sequence ID" value="KAG9389532.1"/>
    <property type="molecule type" value="Genomic_DNA"/>
</dbReference>
<dbReference type="AlphaFoldDB" id="A0A8J6B3Y3"/>
<sequence>MTAVTIIIITLHALAKKQKQKSSNSTTIASAVALAPAKTRHTKQQQATAHTEDAYEASIIEQSKLVEHAAVGTLIGRVEELDTENTRLKQTVLQLSAHAAEQHASEVYSGPDCCQTCSTHVHKVAELEELLRSTFEGIKVLVSTDLTPIRQATVAAHALHHHPAASDTIEVMAAQCQETHQVRTPLAALVRAYSVSETREHRAVVRALASCCIRLLPLLQQAIEAKVRQAKLLAEHARACEYDSGITSLEEIGAMLADADHCLSTLAAPSRVKREIAACYEDLRHTADCLPRWRVIAHTAESDLTDEIIFISVDQAGLDELVRRMRGGANEGDGNSVDVPEVAAIVSQVELLESNPTRTVGDVVGCLEAVIMLLEVRKSDNCNGETTRTAPPSNATPVLDTSTRHTPTQAQSPPLRRSELSPSPVTQTLANANTPTPQARGDADTESIRRQALIEVIACAKSQLSGRPPIHLTLTTPGRLLADLGGCEADLFVTGVVLSGQDFLSVFDTIAAALPQAVVNSGGVSVKLFLPHCLDISSEAVGIRSGRFLPYLSGLGRFIQLMLLHGLKFPAGMLPDGWIEDLVACADSHTSSATDPSPRTSASSHDRACKFMRAIYGGLTQTRISGMVRSLTADDLQLLLTE</sequence>
<gene>
    <name evidence="2" type="ORF">J8273_8825</name>
</gene>